<dbReference type="RefSeq" id="YP_009211611.1">
    <property type="nucleotide sequence ID" value="NC_028940.1"/>
</dbReference>
<dbReference type="KEGG" id="vg:26638083"/>
<reference evidence="2 3" key="1">
    <citation type="journal article" date="2015" name="Plant Pathol. J.">
        <title>Isolation and Genomic Characterization of the T4-Like Bacteriophage PM2 Infecting Pectobacterium carotovorum subsp. carotovorum.</title>
        <authorList>
            <person name="Lim J.A."/>
            <person name="Lee D.H."/>
            <person name="Heu S."/>
        </authorList>
    </citation>
    <scope>NUCLEOTIDE SEQUENCE [LARGE SCALE GENOMIC DNA]</scope>
</reference>
<evidence type="ECO:0000313" key="2">
    <source>
        <dbReference type="EMBL" id="AHY25152.1"/>
    </source>
</evidence>
<evidence type="ECO:0008006" key="4">
    <source>
        <dbReference type="Google" id="ProtNLM"/>
    </source>
</evidence>
<dbReference type="EMBL" id="KF835987">
    <property type="protein sequence ID" value="AHY25152.1"/>
    <property type="molecule type" value="Genomic_DNA"/>
</dbReference>
<sequence>MYCTYLTIYTGSKMPRRYIGSTTVERIKNEGYNGSVLSKAYKYIWNKERKENPHLFKTRILSLFENSKDSLEAEKNLQVKYDVVKSPNYINMSLAQPNGFFGMSRKGIPMSEKAKELQRKQRIGIKRPDHSAILKGRKRPDHSKTMTGEGNPMFGKEHPAKGKKINQPRMICPICGVESTRSAIKRYHKHE</sequence>
<organism evidence="2 3">
    <name type="scientific">Pectobacterium bacteriophage PM2</name>
    <dbReference type="NCBI Taxonomy" id="1429794"/>
    <lineage>
        <taxon>Viruses</taxon>
        <taxon>Duplodnaviria</taxon>
        <taxon>Heunggongvirae</taxon>
        <taxon>Uroviricota</taxon>
        <taxon>Caudoviricetes</taxon>
        <taxon>Pantevenvirales</taxon>
        <taxon>Straboviridae</taxon>
        <taxon>Tevenvirinae</taxon>
        <taxon>Mosugukvirus</taxon>
        <taxon>Mosugukvirus pm2</taxon>
    </lineage>
</organism>
<name>A0A0A0Q3J7_9CAUD</name>
<dbReference type="Proteomes" id="UP000030739">
    <property type="component" value="Segment"/>
</dbReference>
<dbReference type="GeneID" id="26638083"/>
<dbReference type="SUPFAM" id="SSF64496">
    <property type="entry name" value="DNA-binding domain of intron-encoded endonucleases"/>
    <property type="match status" value="1"/>
</dbReference>
<accession>A0A0A0Q3J7</accession>
<keyword evidence="3" id="KW-1185">Reference proteome</keyword>
<protein>
    <recommendedName>
        <fullName evidence="4">Homing endonuclease</fullName>
    </recommendedName>
</protein>
<gene>
    <name evidence="2" type="ORF">PM2_190</name>
</gene>
<feature type="region of interest" description="Disordered" evidence="1">
    <location>
        <begin position="135"/>
        <end position="163"/>
    </location>
</feature>
<proteinExistence type="predicted"/>
<dbReference type="OrthoDB" id="30659at10239"/>
<evidence type="ECO:0000313" key="3">
    <source>
        <dbReference type="Proteomes" id="UP000030739"/>
    </source>
</evidence>
<evidence type="ECO:0000256" key="1">
    <source>
        <dbReference type="SAM" id="MobiDB-lite"/>
    </source>
</evidence>